<proteinExistence type="predicted"/>
<dbReference type="KEGG" id="tatv:25784874"/>
<evidence type="ECO:0000313" key="3">
    <source>
        <dbReference type="Proteomes" id="UP000005426"/>
    </source>
</evidence>
<keyword evidence="3" id="KW-1185">Reference proteome</keyword>
<accession>G9NKD6</accession>
<dbReference type="PANTHER" id="PTHR42060">
    <property type="entry name" value="NHL REPEAT-CONTAINING PROTEIN-RELATED"/>
    <property type="match status" value="1"/>
</dbReference>
<evidence type="ECO:0000313" key="2">
    <source>
        <dbReference type="EMBL" id="EHK49353.1"/>
    </source>
</evidence>
<dbReference type="InterPro" id="IPR011042">
    <property type="entry name" value="6-blade_b-propeller_TolB-like"/>
</dbReference>
<feature type="signal peptide" evidence="1">
    <location>
        <begin position="1"/>
        <end position="20"/>
    </location>
</feature>
<sequence length="349" mass="37659">MLPLHRFLFLCLAILPLAACAYRAKRLTLQELTSGRTFVTNVLDQFTSPSWAKNLAVCDNGDILITVIAPSASLYRIANPQCSNPTTTLVHTFPNVESLLRIAELQPNLFVVVGINASGVVAIPGTGFLWSVNFSASFRRQSLRKLLLYRNGMTALPENDGDVLLADSFLGCVWRIDIHTKAVNIAMKLSQMEPPSTALVPIGINGIHAKQNPFGSTVLYWSNSFETTIYSIGIDGCTGAMLSGQQEPQVRARAEDGYLFVDDFAMVSQGGIRAAANFNNTVLYASTQSHILRPVVGSENSLLMAGCTSYSFGRRAGRDNVLYVTNSGAEVYPVNGALTMGASVVAVNV</sequence>
<gene>
    <name evidence="2" type="ORF">TRIATDRAFT_49237</name>
</gene>
<feature type="chain" id="PRO_5003524562" description="SMP-30/Gluconolactonase/LRE-like region domain-containing protein" evidence="1">
    <location>
        <begin position="21"/>
        <end position="349"/>
    </location>
</feature>
<keyword evidence="1" id="KW-0732">Signal</keyword>
<evidence type="ECO:0000256" key="1">
    <source>
        <dbReference type="SAM" id="SignalP"/>
    </source>
</evidence>
<dbReference type="PANTHER" id="PTHR42060:SF1">
    <property type="entry name" value="NHL REPEAT-CONTAINING PROTEIN"/>
    <property type="match status" value="1"/>
</dbReference>
<comment type="caution">
    <text evidence="2">The sequence shown here is derived from an EMBL/GenBank/DDBJ whole genome shotgun (WGS) entry which is preliminary data.</text>
</comment>
<reference evidence="2 3" key="1">
    <citation type="journal article" date="2011" name="Genome Biol.">
        <title>Comparative genome sequence analysis underscores mycoparasitism as the ancestral life style of Trichoderma.</title>
        <authorList>
            <person name="Kubicek C.P."/>
            <person name="Herrera-Estrella A."/>
            <person name="Seidl-Seiboth V."/>
            <person name="Martinez D.A."/>
            <person name="Druzhinina I.S."/>
            <person name="Thon M."/>
            <person name="Zeilinger S."/>
            <person name="Casas-Flores S."/>
            <person name="Horwitz B.A."/>
            <person name="Mukherjee P.K."/>
            <person name="Mukherjee M."/>
            <person name="Kredics L."/>
            <person name="Alcaraz L.D."/>
            <person name="Aerts A."/>
            <person name="Antal Z."/>
            <person name="Atanasova L."/>
            <person name="Cervantes-Badillo M.G."/>
            <person name="Challacombe J."/>
            <person name="Chertkov O."/>
            <person name="McCluskey K."/>
            <person name="Coulpier F."/>
            <person name="Deshpande N."/>
            <person name="von Doehren H."/>
            <person name="Ebbole D.J."/>
            <person name="Esquivel-Naranjo E.U."/>
            <person name="Fekete E."/>
            <person name="Flipphi M."/>
            <person name="Glaser F."/>
            <person name="Gomez-Rodriguez E.Y."/>
            <person name="Gruber S."/>
            <person name="Han C."/>
            <person name="Henrissat B."/>
            <person name="Hermosa R."/>
            <person name="Hernandez-Onate M."/>
            <person name="Karaffa L."/>
            <person name="Kosti I."/>
            <person name="Le Crom S."/>
            <person name="Lindquist E."/>
            <person name="Lucas S."/>
            <person name="Luebeck M."/>
            <person name="Luebeck P.S."/>
            <person name="Margeot A."/>
            <person name="Metz B."/>
            <person name="Misra M."/>
            <person name="Nevalainen H."/>
            <person name="Omann M."/>
            <person name="Packer N."/>
            <person name="Perrone G."/>
            <person name="Uresti-Rivera E.E."/>
            <person name="Salamov A."/>
            <person name="Schmoll M."/>
            <person name="Seiboth B."/>
            <person name="Shapiro H."/>
            <person name="Sukno S."/>
            <person name="Tamayo-Ramos J.A."/>
            <person name="Tisch D."/>
            <person name="Wiest A."/>
            <person name="Wilkinson H.H."/>
            <person name="Zhang M."/>
            <person name="Coutinho P.M."/>
            <person name="Kenerley C.M."/>
            <person name="Monte E."/>
            <person name="Baker S.E."/>
            <person name="Grigoriev I.V."/>
        </authorList>
    </citation>
    <scope>NUCLEOTIDE SEQUENCE [LARGE SCALE GENOMIC DNA]</scope>
    <source>
        <strain evidence="3">ATCC 20476 / IMI 206040</strain>
    </source>
</reference>
<dbReference type="EMBL" id="ABDG02000017">
    <property type="protein sequence ID" value="EHK49353.1"/>
    <property type="molecule type" value="Genomic_DNA"/>
</dbReference>
<name>G9NKD6_HYPAI</name>
<dbReference type="AlphaFoldDB" id="G9NKD6"/>
<dbReference type="HOGENOM" id="CLU_052989_1_0_1"/>
<protein>
    <recommendedName>
        <fullName evidence="4">SMP-30/Gluconolactonase/LRE-like region domain-containing protein</fullName>
    </recommendedName>
</protein>
<dbReference type="OrthoDB" id="5233393at2759"/>
<dbReference type="Gene3D" id="2.120.10.30">
    <property type="entry name" value="TolB, C-terminal domain"/>
    <property type="match status" value="1"/>
</dbReference>
<dbReference type="GeneID" id="25784874"/>
<evidence type="ECO:0008006" key="4">
    <source>
        <dbReference type="Google" id="ProtNLM"/>
    </source>
</evidence>
<dbReference type="Proteomes" id="UP000005426">
    <property type="component" value="Unassembled WGS sequence"/>
</dbReference>
<dbReference type="SUPFAM" id="SSF63829">
    <property type="entry name" value="Calcium-dependent phosphotriesterase"/>
    <property type="match status" value="1"/>
</dbReference>
<dbReference type="InterPro" id="IPR052998">
    <property type="entry name" value="Hetero-Diels-Alderase-like"/>
</dbReference>
<organism evidence="2 3">
    <name type="scientific">Hypocrea atroviridis (strain ATCC 20476 / IMI 206040)</name>
    <name type="common">Trichoderma atroviride</name>
    <dbReference type="NCBI Taxonomy" id="452589"/>
    <lineage>
        <taxon>Eukaryota</taxon>
        <taxon>Fungi</taxon>
        <taxon>Dikarya</taxon>
        <taxon>Ascomycota</taxon>
        <taxon>Pezizomycotina</taxon>
        <taxon>Sordariomycetes</taxon>
        <taxon>Hypocreomycetidae</taxon>
        <taxon>Hypocreales</taxon>
        <taxon>Hypocreaceae</taxon>
        <taxon>Trichoderma</taxon>
    </lineage>
</organism>
<dbReference type="STRING" id="452589.G9NKD6"/>